<evidence type="ECO:0000256" key="1">
    <source>
        <dbReference type="SAM" id="MobiDB-lite"/>
    </source>
</evidence>
<evidence type="ECO:0000313" key="4">
    <source>
        <dbReference type="Proteomes" id="UP000463939"/>
    </source>
</evidence>
<feature type="region of interest" description="Disordered" evidence="1">
    <location>
        <begin position="170"/>
        <end position="189"/>
    </location>
</feature>
<keyword evidence="4" id="KW-1185">Reference proteome</keyword>
<proteinExistence type="predicted"/>
<organism evidence="3 4">
    <name type="scientific">Sulfuriferula nivalis</name>
    <dbReference type="NCBI Taxonomy" id="2675298"/>
    <lineage>
        <taxon>Bacteria</taxon>
        <taxon>Pseudomonadati</taxon>
        <taxon>Pseudomonadota</taxon>
        <taxon>Betaproteobacteria</taxon>
        <taxon>Nitrosomonadales</taxon>
        <taxon>Sulfuricellaceae</taxon>
        <taxon>Sulfuriferula</taxon>
    </lineage>
</organism>
<keyword evidence="2" id="KW-0812">Transmembrane</keyword>
<name>A0A809S4Y0_9PROT</name>
<protein>
    <submittedName>
        <fullName evidence="3">Uncharacterized protein</fullName>
    </submittedName>
</protein>
<gene>
    <name evidence="3" type="ORF">SFSGTM_28560</name>
</gene>
<dbReference type="EMBL" id="AP021881">
    <property type="protein sequence ID" value="BBP02148.1"/>
    <property type="molecule type" value="Genomic_DNA"/>
</dbReference>
<dbReference type="AlphaFoldDB" id="A0A809S4Y0"/>
<accession>A0A809S4Y0</accession>
<dbReference type="Proteomes" id="UP000463939">
    <property type="component" value="Chromosome"/>
</dbReference>
<evidence type="ECO:0000256" key="2">
    <source>
        <dbReference type="SAM" id="Phobius"/>
    </source>
</evidence>
<keyword evidence="2" id="KW-1133">Transmembrane helix</keyword>
<dbReference type="KEGG" id="sniv:SFSGTM_28560"/>
<feature type="transmembrane region" description="Helical" evidence="2">
    <location>
        <begin position="12"/>
        <end position="31"/>
    </location>
</feature>
<keyword evidence="2" id="KW-0472">Membrane</keyword>
<evidence type="ECO:0000313" key="3">
    <source>
        <dbReference type="EMBL" id="BBP02148.1"/>
    </source>
</evidence>
<feature type="compositionally biased region" description="Basic and acidic residues" evidence="1">
    <location>
        <begin position="180"/>
        <end position="189"/>
    </location>
</feature>
<reference evidence="4" key="1">
    <citation type="submission" date="2019-11" db="EMBL/GenBank/DDBJ databases">
        <title>Isolation and characterization of a novel species in the genus Sulfuriferula.</title>
        <authorList>
            <person name="Mochizuki J."/>
            <person name="Kojima H."/>
            <person name="Fukui M."/>
        </authorList>
    </citation>
    <scope>NUCLEOTIDE SEQUENCE [LARGE SCALE GENOMIC DNA]</scope>
    <source>
        <strain evidence="4">SGTM</strain>
    </source>
</reference>
<sequence length="308" mass="33497">MRQIHSNKPQRGAVLLSLTIVISLVGVLWLYSNLATHHRNIRTQQALNMAQSALIGRAVADLNRAGSLPCPDTNNDGVAELLTGVQCPSYIGRLPWRTLGLSDVRDDAGERLWYALSPDVRDASGNIVNSALTTGQLLINANAQQVAIVFAPNAVITPQARDGAQQNNVSQYLDGSNADGDTHYESRQIDDSGFNDHVRAISQIHLFKQVEKHALQQFAVAIQQYDTSHHVYPYAGNATGEMQSGLLSGFIPYATLALASSAWAQNLWFTALDAVPYSVDATLGSVQLRLRYCQANVTRGQVMQVQCG</sequence>